<feature type="signal peptide" evidence="1">
    <location>
        <begin position="1"/>
        <end position="20"/>
    </location>
</feature>
<keyword evidence="1" id="KW-0732">Signal</keyword>
<evidence type="ECO:0000313" key="3">
    <source>
        <dbReference type="Proteomes" id="UP001629113"/>
    </source>
</evidence>
<feature type="chain" id="PRO_5046028275" evidence="1">
    <location>
        <begin position="21"/>
        <end position="168"/>
    </location>
</feature>
<comment type="caution">
    <text evidence="2">The sequence shown here is derived from an EMBL/GenBank/DDBJ whole genome shotgun (WGS) entry which is preliminary data.</text>
</comment>
<name>A0ABR4PLD8_9HELO</name>
<sequence>MKFQTATIVAAAHLLSLSVADYTIQNWGCYQLDANGNSQNFDYYAMNPAGAESCDEAREISGTYQEQLSAGDSLNICLQTTTYADIAADGTVAASNDHGESWTCTPSANPTDTVDTCTQGLGGPTCQVTNQWDCVTPVCSGSYEPERKRRSKRVSRVMGEAAKRAEMN</sequence>
<organism evidence="2 3">
    <name type="scientific">Phlyctema vagabunda</name>
    <dbReference type="NCBI Taxonomy" id="108571"/>
    <lineage>
        <taxon>Eukaryota</taxon>
        <taxon>Fungi</taxon>
        <taxon>Dikarya</taxon>
        <taxon>Ascomycota</taxon>
        <taxon>Pezizomycotina</taxon>
        <taxon>Leotiomycetes</taxon>
        <taxon>Helotiales</taxon>
        <taxon>Dermateaceae</taxon>
        <taxon>Phlyctema</taxon>
    </lineage>
</organism>
<keyword evidence="3" id="KW-1185">Reference proteome</keyword>
<proteinExistence type="predicted"/>
<gene>
    <name evidence="2" type="ORF">PVAG01_03440</name>
</gene>
<protein>
    <submittedName>
        <fullName evidence="2">Uncharacterized protein</fullName>
    </submittedName>
</protein>
<dbReference type="EMBL" id="JBFCZG010000003">
    <property type="protein sequence ID" value="KAL3424159.1"/>
    <property type="molecule type" value="Genomic_DNA"/>
</dbReference>
<reference evidence="2 3" key="1">
    <citation type="submission" date="2024-06" db="EMBL/GenBank/DDBJ databases">
        <title>Complete genome of Phlyctema vagabunda strain 19-DSS-EL-015.</title>
        <authorList>
            <person name="Fiorenzani C."/>
        </authorList>
    </citation>
    <scope>NUCLEOTIDE SEQUENCE [LARGE SCALE GENOMIC DNA]</scope>
    <source>
        <strain evidence="2 3">19-DSS-EL-015</strain>
    </source>
</reference>
<accession>A0ABR4PLD8</accession>
<evidence type="ECO:0000256" key="1">
    <source>
        <dbReference type="SAM" id="SignalP"/>
    </source>
</evidence>
<evidence type="ECO:0000313" key="2">
    <source>
        <dbReference type="EMBL" id="KAL3424159.1"/>
    </source>
</evidence>
<dbReference type="Proteomes" id="UP001629113">
    <property type="component" value="Unassembled WGS sequence"/>
</dbReference>